<comment type="caution">
    <text evidence="3">The sequence shown here is derived from an EMBL/GenBank/DDBJ whole genome shotgun (WGS) entry which is preliminary data.</text>
</comment>
<sequence length="74" mass="8417">MIQNTAILSGDYQKPYKNQHCQASTEMKWLPVAKPRIEIGDLGFGSHGLVVTMNLVVMMINIYLYRGRDYGIRA</sequence>
<organism evidence="3 4">
    <name type="scientific">Nostoc foliaceum FACHB-393</name>
    <dbReference type="NCBI Taxonomy" id="2692915"/>
    <lineage>
        <taxon>Bacteria</taxon>
        <taxon>Bacillati</taxon>
        <taxon>Cyanobacteriota</taxon>
        <taxon>Cyanophyceae</taxon>
        <taxon>Nostocales</taxon>
        <taxon>Nostocaceae</taxon>
        <taxon>Nostoc</taxon>
        <taxon>Nostoc foliaceum</taxon>
    </lineage>
</organism>
<accession>A0ABR8IH14</accession>
<keyword evidence="1" id="KW-1133">Transmembrane helix</keyword>
<protein>
    <submittedName>
        <fullName evidence="3">Uncharacterized protein</fullName>
    </submittedName>
</protein>
<dbReference type="Proteomes" id="UP000643580">
    <property type="component" value="Unassembled WGS sequence"/>
</dbReference>
<proteinExistence type="predicted"/>
<dbReference type="EMBL" id="JACJTD010000050">
    <property type="protein sequence ID" value="MBD2650059.1"/>
    <property type="molecule type" value="Genomic_DNA"/>
</dbReference>
<gene>
    <name evidence="2" type="ORF">H6G92_28295</name>
    <name evidence="3" type="ORF">H6G92_28665</name>
</gene>
<name>A0ABR8IH14_9NOSO</name>
<reference evidence="3 4" key="1">
    <citation type="journal article" date="2020" name="ISME J.">
        <title>Comparative genomics reveals insights into cyanobacterial evolution and habitat adaptation.</title>
        <authorList>
            <person name="Chen M.Y."/>
            <person name="Teng W.K."/>
            <person name="Zhao L."/>
            <person name="Hu C.X."/>
            <person name="Zhou Y.K."/>
            <person name="Han B.P."/>
            <person name="Song L.R."/>
            <person name="Shu W.S."/>
        </authorList>
    </citation>
    <scope>NUCLEOTIDE SEQUENCE [LARGE SCALE GENOMIC DNA]</scope>
    <source>
        <strain evidence="3 4">FACHB-393</strain>
    </source>
</reference>
<reference evidence="3" key="2">
    <citation type="submission" date="2020-08" db="EMBL/GenBank/DDBJ databases">
        <authorList>
            <person name="Chen M."/>
            <person name="Teng W."/>
            <person name="Zhao L."/>
            <person name="Hu C."/>
            <person name="Zhou Y."/>
            <person name="Han B."/>
            <person name="Song L."/>
            <person name="Shu W."/>
        </authorList>
    </citation>
    <scope>NUCLEOTIDE SEQUENCE</scope>
    <source>
        <strain evidence="3">FACHB-393</strain>
    </source>
</reference>
<dbReference type="RefSeq" id="WP_190898850.1">
    <property type="nucleotide sequence ID" value="NZ_JACJTD010000050.1"/>
</dbReference>
<feature type="transmembrane region" description="Helical" evidence="1">
    <location>
        <begin position="44"/>
        <end position="65"/>
    </location>
</feature>
<evidence type="ECO:0000313" key="3">
    <source>
        <dbReference type="EMBL" id="MBD2650111.1"/>
    </source>
</evidence>
<keyword evidence="4" id="KW-1185">Reference proteome</keyword>
<evidence type="ECO:0000313" key="4">
    <source>
        <dbReference type="Proteomes" id="UP000643580"/>
    </source>
</evidence>
<evidence type="ECO:0000313" key="2">
    <source>
        <dbReference type="EMBL" id="MBD2650059.1"/>
    </source>
</evidence>
<evidence type="ECO:0000256" key="1">
    <source>
        <dbReference type="SAM" id="Phobius"/>
    </source>
</evidence>
<dbReference type="EMBL" id="JACJTD010000050">
    <property type="protein sequence ID" value="MBD2650111.1"/>
    <property type="molecule type" value="Genomic_DNA"/>
</dbReference>
<keyword evidence="1" id="KW-0812">Transmembrane</keyword>
<keyword evidence="1" id="KW-0472">Membrane</keyword>